<dbReference type="GO" id="GO:0006355">
    <property type="term" value="P:regulation of DNA-templated transcription"/>
    <property type="evidence" value="ECO:0007669"/>
    <property type="project" value="InterPro"/>
</dbReference>
<accession>A0A0L8HIP6</accession>
<dbReference type="GO" id="GO:0005737">
    <property type="term" value="C:cytoplasm"/>
    <property type="evidence" value="ECO:0007669"/>
    <property type="project" value="TreeGrafter"/>
</dbReference>
<evidence type="ECO:0000256" key="7">
    <source>
        <dbReference type="ARBA" id="ARBA00093203"/>
    </source>
</evidence>
<dbReference type="STRING" id="37653.A0A0L8HIP6"/>
<evidence type="ECO:0000256" key="6">
    <source>
        <dbReference type="ARBA" id="ARBA00093197"/>
    </source>
</evidence>
<dbReference type="GO" id="GO:0050241">
    <property type="term" value="F:pyrroline-2-carboxylate reductase activity"/>
    <property type="evidence" value="ECO:0007669"/>
    <property type="project" value="UniProtKB-EC"/>
</dbReference>
<gene>
    <name evidence="19" type="ORF">OCBIM_22013604mg</name>
</gene>
<evidence type="ECO:0000256" key="9">
    <source>
        <dbReference type="ARBA" id="ARBA00093227"/>
    </source>
</evidence>
<dbReference type="EMBL" id="KQ418039">
    <property type="protein sequence ID" value="KOF89117.1"/>
    <property type="molecule type" value="Genomic_DNA"/>
</dbReference>
<feature type="domain" description="Orange" evidence="18">
    <location>
        <begin position="1"/>
        <end position="26"/>
    </location>
</feature>
<evidence type="ECO:0000313" key="19">
    <source>
        <dbReference type="EMBL" id="KOF89117.1"/>
    </source>
</evidence>
<evidence type="ECO:0000256" key="14">
    <source>
        <dbReference type="ARBA" id="ARBA00093273"/>
    </source>
</evidence>
<evidence type="ECO:0000256" key="11">
    <source>
        <dbReference type="ARBA" id="ARBA00093250"/>
    </source>
</evidence>
<comment type="catalytic activity">
    <reaction evidence="6">
        <text>Delta(2)-thiazoline-2-carboxylate + NADPH + 2 H(+) = L-thiazolidine-2-carboxylate + NADP(+)</text>
        <dbReference type="Rhea" id="RHEA:68072"/>
        <dbReference type="ChEBI" id="CHEBI:15378"/>
        <dbReference type="ChEBI" id="CHEBI:57783"/>
        <dbReference type="ChEBI" id="CHEBI:58349"/>
        <dbReference type="ChEBI" id="CHEBI:176895"/>
        <dbReference type="ChEBI" id="CHEBI:176896"/>
    </reaction>
    <physiologicalReaction direction="left-to-right" evidence="6">
        <dbReference type="Rhea" id="RHEA:68073"/>
    </physiologicalReaction>
</comment>
<evidence type="ECO:0000256" key="3">
    <source>
        <dbReference type="ARBA" id="ARBA00015173"/>
    </source>
</evidence>
<comment type="catalytic activity">
    <reaction evidence="12">
        <text>(3R)-1,4-thiomorpholine-3-carboxylate + NADP(+) = 3,4-dehydrothiomorpholine-3-carboxylate + NADPH + 2 H(+)</text>
        <dbReference type="Rhea" id="RHEA:12500"/>
        <dbReference type="ChEBI" id="CHEBI:15378"/>
        <dbReference type="ChEBI" id="CHEBI:57783"/>
        <dbReference type="ChEBI" id="CHEBI:58349"/>
        <dbReference type="ChEBI" id="CHEBI:58517"/>
        <dbReference type="ChEBI" id="CHEBI:176873"/>
        <dbReference type="EC" id="1.5.1.25"/>
    </reaction>
    <physiologicalReaction direction="right-to-left" evidence="12">
        <dbReference type="Rhea" id="RHEA:12502"/>
    </physiologicalReaction>
</comment>
<evidence type="ECO:0000256" key="12">
    <source>
        <dbReference type="ARBA" id="ARBA00093263"/>
    </source>
</evidence>
<organism evidence="19">
    <name type="scientific">Octopus bimaculoides</name>
    <name type="common">California two-spotted octopus</name>
    <dbReference type="NCBI Taxonomy" id="37653"/>
    <lineage>
        <taxon>Eukaryota</taxon>
        <taxon>Metazoa</taxon>
        <taxon>Spiralia</taxon>
        <taxon>Lophotrochozoa</taxon>
        <taxon>Mollusca</taxon>
        <taxon>Cephalopoda</taxon>
        <taxon>Coleoidea</taxon>
        <taxon>Octopodiformes</taxon>
        <taxon>Octopoda</taxon>
        <taxon>Incirrata</taxon>
        <taxon>Octopodidae</taxon>
        <taxon>Octopus</taxon>
    </lineage>
</organism>
<proteinExistence type="inferred from homology"/>
<comment type="catalytic activity">
    <reaction evidence="14">
        <text>L-pipecolate + NADP(+) = Delta(1)-piperideine-2-carboxylate + NADPH + H(+)</text>
        <dbReference type="Rhea" id="RHEA:12524"/>
        <dbReference type="ChEBI" id="CHEBI:15378"/>
        <dbReference type="ChEBI" id="CHEBI:57783"/>
        <dbReference type="ChEBI" id="CHEBI:58349"/>
        <dbReference type="ChEBI" id="CHEBI:61185"/>
        <dbReference type="ChEBI" id="CHEBI:77631"/>
        <dbReference type="EC" id="1.5.1.1"/>
    </reaction>
    <physiologicalReaction direction="right-to-left" evidence="14">
        <dbReference type="Rhea" id="RHEA:12526"/>
    </physiologicalReaction>
</comment>
<evidence type="ECO:0000256" key="5">
    <source>
        <dbReference type="ARBA" id="ARBA00093190"/>
    </source>
</evidence>
<dbReference type="Pfam" id="PF02423">
    <property type="entry name" value="OCD_Mu_crystall"/>
    <property type="match status" value="1"/>
</dbReference>
<comment type="similarity">
    <text evidence="1">Belongs to the ornithine cyclodeaminase/mu-crystallin family.</text>
</comment>
<dbReference type="OrthoDB" id="41492at2759"/>
<protein>
    <recommendedName>
        <fullName evidence="3">Ketimine reductase mu-crystallin</fullName>
        <ecNumber evidence="16">1.5.1.1</ecNumber>
        <ecNumber evidence="2">1.5.1.25</ecNumber>
    </recommendedName>
    <alternativeName>
        <fullName evidence="17">1-piperideine-2-carboxylate/1-pyrroline-2-carboxylate reductase</fullName>
    </alternativeName>
    <alternativeName>
        <fullName evidence="4">NADP-regulated thyroid-hormone-binding protein</fullName>
    </alternativeName>
</protein>
<comment type="catalytic activity">
    <reaction evidence="11">
        <text>(S)-cystathionine ketimine + NADH + 2 H(+) = (3R,5S)-2,3,5,6,7-pentahydro-1,4-thiazepine-3,5-dicarboxylate + NAD(+)</text>
        <dbReference type="Rhea" id="RHEA:68032"/>
        <dbReference type="ChEBI" id="CHEBI:15378"/>
        <dbReference type="ChEBI" id="CHEBI:57540"/>
        <dbReference type="ChEBI" id="CHEBI:57945"/>
        <dbReference type="ChEBI" id="CHEBI:176808"/>
        <dbReference type="ChEBI" id="CHEBI:176810"/>
    </reaction>
    <physiologicalReaction direction="left-to-right" evidence="11">
        <dbReference type="Rhea" id="RHEA:68033"/>
    </physiologicalReaction>
</comment>
<dbReference type="GO" id="GO:0003677">
    <property type="term" value="F:DNA binding"/>
    <property type="evidence" value="ECO:0007669"/>
    <property type="project" value="InterPro"/>
</dbReference>
<dbReference type="PIRSF" id="PIRSF001439">
    <property type="entry name" value="CryM"/>
    <property type="match status" value="1"/>
</dbReference>
<dbReference type="PANTHER" id="PTHR13812:SF19">
    <property type="entry name" value="KETIMINE REDUCTASE MU-CRYSTALLIN"/>
    <property type="match status" value="1"/>
</dbReference>
<evidence type="ECO:0000259" key="18">
    <source>
        <dbReference type="PROSITE" id="PS51054"/>
    </source>
</evidence>
<comment type="catalytic activity">
    <reaction evidence="9">
        <text>(S)-cystathionine ketimine + NADPH + 2 H(+) = (3R,5S)-2,3,5,6,7-pentahydro-1,4-thiazepine-3,5-dicarboxylate + NADP(+)</text>
        <dbReference type="Rhea" id="RHEA:68036"/>
        <dbReference type="ChEBI" id="CHEBI:15378"/>
        <dbReference type="ChEBI" id="CHEBI:57783"/>
        <dbReference type="ChEBI" id="CHEBI:58349"/>
        <dbReference type="ChEBI" id="CHEBI:176808"/>
        <dbReference type="ChEBI" id="CHEBI:176810"/>
    </reaction>
    <physiologicalReaction direction="left-to-right" evidence="9">
        <dbReference type="Rhea" id="RHEA:68037"/>
    </physiologicalReaction>
</comment>
<comment type="catalytic activity">
    <reaction evidence="5">
        <text>L-pipecolate + NAD(+) = Delta(1)-piperideine-2-carboxylate + NADH + H(+)</text>
        <dbReference type="Rhea" id="RHEA:30807"/>
        <dbReference type="ChEBI" id="CHEBI:15378"/>
        <dbReference type="ChEBI" id="CHEBI:57540"/>
        <dbReference type="ChEBI" id="CHEBI:57945"/>
        <dbReference type="ChEBI" id="CHEBI:61185"/>
        <dbReference type="ChEBI" id="CHEBI:77631"/>
        <dbReference type="EC" id="1.5.1.1"/>
    </reaction>
    <physiologicalReaction direction="right-to-left" evidence="5">
        <dbReference type="Rhea" id="RHEA:30809"/>
    </physiologicalReaction>
</comment>
<evidence type="ECO:0000256" key="17">
    <source>
        <dbReference type="ARBA" id="ARBA00093650"/>
    </source>
</evidence>
<dbReference type="Gene3D" id="3.40.50.720">
    <property type="entry name" value="NAD(P)-binding Rossmann-like Domain"/>
    <property type="match status" value="1"/>
</dbReference>
<evidence type="ECO:0000256" key="4">
    <source>
        <dbReference type="ARBA" id="ARBA00033420"/>
    </source>
</evidence>
<comment type="catalytic activity">
    <reaction evidence="7">
        <text>L-proline + NADP(+) = 1-pyrroline-2-carboxylate + NADPH + H(+)</text>
        <dbReference type="Rhea" id="RHEA:20317"/>
        <dbReference type="ChEBI" id="CHEBI:15378"/>
        <dbReference type="ChEBI" id="CHEBI:39785"/>
        <dbReference type="ChEBI" id="CHEBI:57783"/>
        <dbReference type="ChEBI" id="CHEBI:58349"/>
        <dbReference type="ChEBI" id="CHEBI:60039"/>
        <dbReference type="EC" id="1.5.1.1"/>
    </reaction>
    <physiologicalReaction direction="right-to-left" evidence="7">
        <dbReference type="Rhea" id="RHEA:20319"/>
    </physiologicalReaction>
</comment>
<dbReference type="Gene3D" id="3.30.1780.10">
    <property type="entry name" value="ornithine cyclodeaminase, domain 1"/>
    <property type="match status" value="1"/>
</dbReference>
<evidence type="ECO:0000256" key="2">
    <source>
        <dbReference type="ARBA" id="ARBA00012883"/>
    </source>
</evidence>
<dbReference type="InterPro" id="IPR003650">
    <property type="entry name" value="Orange_dom"/>
</dbReference>
<dbReference type="OMA" id="VKIVNVH"/>
<evidence type="ECO:0000256" key="8">
    <source>
        <dbReference type="ARBA" id="ARBA00093226"/>
    </source>
</evidence>
<dbReference type="GO" id="GO:0042562">
    <property type="term" value="F:hormone binding"/>
    <property type="evidence" value="ECO:0007669"/>
    <property type="project" value="TreeGrafter"/>
</dbReference>
<comment type="catalytic activity">
    <reaction evidence="10">
        <text>(R)-lanthionine ketimine + NADPH + 2 H(+) = (3R,5R)-1,4-thiomorpholine-3,5-dicarboxylate + NADP(+)</text>
        <dbReference type="Rhea" id="RHEA:68040"/>
        <dbReference type="ChEBI" id="CHEBI:15378"/>
        <dbReference type="ChEBI" id="CHEBI:57783"/>
        <dbReference type="ChEBI" id="CHEBI:58349"/>
        <dbReference type="ChEBI" id="CHEBI:176891"/>
        <dbReference type="ChEBI" id="CHEBI:176892"/>
    </reaction>
    <physiologicalReaction direction="left-to-right" evidence="10">
        <dbReference type="Rhea" id="RHEA:68041"/>
    </physiologicalReaction>
</comment>
<reference evidence="19" key="1">
    <citation type="submission" date="2015-07" db="EMBL/GenBank/DDBJ databases">
        <title>MeaNS - Measles Nucleotide Surveillance Program.</title>
        <authorList>
            <person name="Tran T."/>
            <person name="Druce J."/>
        </authorList>
    </citation>
    <scope>NUCLEOTIDE SEQUENCE</scope>
    <source>
        <strain evidence="19">UCB-OBI-ISO-001</strain>
        <tissue evidence="19">Gonad</tissue>
    </source>
</reference>
<comment type="catalytic activity">
    <reaction evidence="13">
        <text>L-proline + NAD(+) = 1-pyrroline-2-carboxylate + NADH + H(+)</text>
        <dbReference type="Rhea" id="RHEA:20321"/>
        <dbReference type="ChEBI" id="CHEBI:15378"/>
        <dbReference type="ChEBI" id="CHEBI:39785"/>
        <dbReference type="ChEBI" id="CHEBI:57540"/>
        <dbReference type="ChEBI" id="CHEBI:57945"/>
        <dbReference type="ChEBI" id="CHEBI:60039"/>
        <dbReference type="EC" id="1.5.1.1"/>
    </reaction>
    <physiologicalReaction direction="right-to-left" evidence="13">
        <dbReference type="Rhea" id="RHEA:20323"/>
    </physiologicalReaction>
</comment>
<evidence type="ECO:0000256" key="10">
    <source>
        <dbReference type="ARBA" id="ARBA00093248"/>
    </source>
</evidence>
<dbReference type="InterPro" id="IPR003462">
    <property type="entry name" value="ODC_Mu_crystall"/>
</dbReference>
<dbReference type="GO" id="GO:0047127">
    <property type="term" value="F:thiomorpholine-carboxylate dehydrogenase activity"/>
    <property type="evidence" value="ECO:0007669"/>
    <property type="project" value="UniProtKB-EC"/>
</dbReference>
<evidence type="ECO:0000256" key="1">
    <source>
        <dbReference type="ARBA" id="ARBA00008903"/>
    </source>
</evidence>
<dbReference type="AlphaFoldDB" id="A0A0L8HIP6"/>
<dbReference type="EC" id="1.5.1.25" evidence="2"/>
<comment type="subunit">
    <text evidence="15">Homodimer. Binds the thyroid hormone triiodothyronine (T3); T3 binding inhibits enzymatic activity.</text>
</comment>
<evidence type="ECO:0000256" key="16">
    <source>
        <dbReference type="ARBA" id="ARBA00093598"/>
    </source>
</evidence>
<comment type="catalytic activity">
    <reaction evidence="8">
        <text>(3R)-1,4-thiomorpholine-3-carboxylate + NAD(+) = 3,4-dehydrothiomorpholine-3-carboxylate + NADH + 2 H(+)</text>
        <dbReference type="Rhea" id="RHEA:12504"/>
        <dbReference type="ChEBI" id="CHEBI:15378"/>
        <dbReference type="ChEBI" id="CHEBI:57540"/>
        <dbReference type="ChEBI" id="CHEBI:57945"/>
        <dbReference type="ChEBI" id="CHEBI:58517"/>
        <dbReference type="ChEBI" id="CHEBI:176873"/>
        <dbReference type="EC" id="1.5.1.25"/>
    </reaction>
    <physiologicalReaction direction="right-to-left" evidence="8">
        <dbReference type="Rhea" id="RHEA:12506"/>
    </physiologicalReaction>
</comment>
<dbReference type="InterPro" id="IPR023401">
    <property type="entry name" value="ODC_N"/>
</dbReference>
<dbReference type="KEGG" id="obi:106870447"/>
<evidence type="ECO:0000256" key="15">
    <source>
        <dbReference type="ARBA" id="ARBA00093567"/>
    </source>
</evidence>
<evidence type="ECO:0000256" key="13">
    <source>
        <dbReference type="ARBA" id="ARBA00093264"/>
    </source>
</evidence>
<name>A0A0L8HIP6_OCTBM</name>
<sequence length="308" mass="33339">MAETVRFVSAEEVTKVLTYQHLIPVLEDALKQYSSTKNVKIIQPSKTLIEVKENNGLCLVMPCYSAADNIIATKLVTVFPQNKDIPSHDAAIVVFSSTNGKLLSVIDGKVITAMRTAAVTVIATKYLSVPEPKVLAIIGSGVQARSHFAAFTRAFKFSQVNVWSRNNANAKMFGDDTGAKVCGTVEEAVKDADIIVTATASKQPLLMKDWVKAGAHINAVGAPIGECQEVDSELTRSSIVYVEDYDMAYKYSGELGASKAKVFGEIGEVIAGQKQSFRNKITMFISLGMAIEDCVSAKLVYKNITNNL</sequence>
<dbReference type="InterPro" id="IPR036291">
    <property type="entry name" value="NAD(P)-bd_dom_sf"/>
</dbReference>
<dbReference type="EC" id="1.5.1.1" evidence="16"/>
<dbReference type="PROSITE" id="PS51054">
    <property type="entry name" value="ORANGE"/>
    <property type="match status" value="1"/>
</dbReference>
<dbReference type="PANTHER" id="PTHR13812">
    <property type="entry name" value="KETIMINE REDUCTASE MU-CRYSTALLIN"/>
    <property type="match status" value="1"/>
</dbReference>
<dbReference type="SUPFAM" id="SSF51735">
    <property type="entry name" value="NAD(P)-binding Rossmann-fold domains"/>
    <property type="match status" value="1"/>
</dbReference>